<evidence type="ECO:0000313" key="4">
    <source>
        <dbReference type="Proteomes" id="UP000095401"/>
    </source>
</evidence>
<dbReference type="InterPro" id="IPR006442">
    <property type="entry name" value="Antitoxin_Phd/YefM"/>
</dbReference>
<sequence>MDAITYSYTRQHLAKVMNQVDDDRTPVLITRQNGKPVVMMSLQDFNALEETAYLMRSPRNAKRLLASIEQLATNGGKARSLVDAD</sequence>
<evidence type="ECO:0000256" key="2">
    <source>
        <dbReference type="RuleBase" id="RU362080"/>
    </source>
</evidence>
<dbReference type="KEGG" id="aprs:BI364_07200"/>
<dbReference type="InterPro" id="IPR051405">
    <property type="entry name" value="phD/YefM_antitoxin"/>
</dbReference>
<dbReference type="EMBL" id="CP017415">
    <property type="protein sequence ID" value="AOU97779.1"/>
    <property type="molecule type" value="Genomic_DNA"/>
</dbReference>
<dbReference type="RefSeq" id="WP_070078164.1">
    <property type="nucleotide sequence ID" value="NZ_CP017415.1"/>
</dbReference>
<dbReference type="Pfam" id="PF02604">
    <property type="entry name" value="PhdYeFM_antitox"/>
    <property type="match status" value="1"/>
</dbReference>
<proteinExistence type="inferred from homology"/>
<dbReference type="SUPFAM" id="SSF143120">
    <property type="entry name" value="YefM-like"/>
    <property type="match status" value="1"/>
</dbReference>
<organism evidence="3 4">
    <name type="scientific">Acidihalobacter yilgarnensis</name>
    <dbReference type="NCBI Taxonomy" id="2819280"/>
    <lineage>
        <taxon>Bacteria</taxon>
        <taxon>Pseudomonadati</taxon>
        <taxon>Pseudomonadota</taxon>
        <taxon>Gammaproteobacteria</taxon>
        <taxon>Chromatiales</taxon>
        <taxon>Ectothiorhodospiraceae</taxon>
        <taxon>Acidihalobacter</taxon>
    </lineage>
</organism>
<keyword evidence="4" id="KW-1185">Reference proteome</keyword>
<reference evidence="4" key="1">
    <citation type="submission" date="2016-09" db="EMBL/GenBank/DDBJ databases">
        <title>Acidihalobacter prosperus F5.</title>
        <authorList>
            <person name="Khaleque H.N."/>
            <person name="Ramsay J.P."/>
            <person name="Kaksonen A.H."/>
            <person name="Boxall N.J."/>
            <person name="Watkin E.L.J."/>
        </authorList>
    </citation>
    <scope>NUCLEOTIDE SEQUENCE [LARGE SCALE GENOMIC DNA]</scope>
    <source>
        <strain evidence="4">F5</strain>
    </source>
</reference>
<dbReference type="Proteomes" id="UP000095401">
    <property type="component" value="Chromosome"/>
</dbReference>
<protein>
    <recommendedName>
        <fullName evidence="2">Antitoxin</fullName>
    </recommendedName>
</protein>
<dbReference type="Gene3D" id="6.10.250.330">
    <property type="match status" value="1"/>
</dbReference>
<dbReference type="PANTHER" id="PTHR33713">
    <property type="entry name" value="ANTITOXIN YAFN-RELATED"/>
    <property type="match status" value="1"/>
</dbReference>
<comment type="similarity">
    <text evidence="1 2">Belongs to the phD/YefM antitoxin family.</text>
</comment>
<evidence type="ECO:0000313" key="3">
    <source>
        <dbReference type="EMBL" id="AOU97779.1"/>
    </source>
</evidence>
<dbReference type="Gene3D" id="3.40.1620.10">
    <property type="entry name" value="YefM-like domain"/>
    <property type="match status" value="1"/>
</dbReference>
<dbReference type="PANTHER" id="PTHR33713:SF6">
    <property type="entry name" value="ANTITOXIN YEFM"/>
    <property type="match status" value="1"/>
</dbReference>
<dbReference type="NCBIfam" id="TIGR01552">
    <property type="entry name" value="phd_fam"/>
    <property type="match status" value="1"/>
</dbReference>
<comment type="function">
    <text evidence="2">Antitoxin component of a type II toxin-antitoxin (TA) system.</text>
</comment>
<name>A0A1D8IMT2_9GAMM</name>
<evidence type="ECO:0000256" key="1">
    <source>
        <dbReference type="ARBA" id="ARBA00009981"/>
    </source>
</evidence>
<gene>
    <name evidence="3" type="ORF">BI364_07200</name>
</gene>
<dbReference type="InterPro" id="IPR036165">
    <property type="entry name" value="YefM-like_sf"/>
</dbReference>
<accession>A0A1D8IMT2</accession>
<dbReference type="AlphaFoldDB" id="A0A1D8IMT2"/>